<dbReference type="Pfam" id="PF13392">
    <property type="entry name" value="HNH_3"/>
    <property type="match status" value="1"/>
</dbReference>
<dbReference type="RefSeq" id="WP_116524919.1">
    <property type="nucleotide sequence ID" value="NZ_QRDX01000008.1"/>
</dbReference>
<accession>A0A3D9H9R8</accession>
<name>A0A3D9H9R8_9FLAO</name>
<evidence type="ECO:0000313" key="2">
    <source>
        <dbReference type="EMBL" id="RED45696.1"/>
    </source>
</evidence>
<dbReference type="Proteomes" id="UP000256629">
    <property type="component" value="Unassembled WGS sequence"/>
</dbReference>
<sequence>MSTFNKETWKILKRNYWKENEVYQVSNHGRVIRYKTNPKGEFFKFSKVSCGYEAFTAIKKNRKSDLQYIHRVVAELFIENPEEKRFVIHKDYDKSNNHYTNLDWATQKELVKHNLKNPLVIASKERKKNNPPYSKLSEGKVKIIKRKIFDPNRKTRLRLIAKQFGISEMQLYRIKTGENWGHVTDF</sequence>
<organism evidence="2 3">
    <name type="scientific">Seonamhaeicola aphaedonensis</name>
    <dbReference type="NCBI Taxonomy" id="1461338"/>
    <lineage>
        <taxon>Bacteria</taxon>
        <taxon>Pseudomonadati</taxon>
        <taxon>Bacteroidota</taxon>
        <taxon>Flavobacteriia</taxon>
        <taxon>Flavobacteriales</taxon>
        <taxon>Flavobacteriaceae</taxon>
    </lineage>
</organism>
<dbReference type="AlphaFoldDB" id="A0A3D9H9R8"/>
<dbReference type="OrthoDB" id="6631788at2"/>
<proteinExistence type="predicted"/>
<dbReference type="InterPro" id="IPR044925">
    <property type="entry name" value="His-Me_finger_sf"/>
</dbReference>
<comment type="caution">
    <text evidence="2">The sequence shown here is derived from an EMBL/GenBank/DDBJ whole genome shotgun (WGS) entry which is preliminary data.</text>
</comment>
<dbReference type="EMBL" id="QRDX01000008">
    <property type="protein sequence ID" value="RED45696.1"/>
    <property type="molecule type" value="Genomic_DNA"/>
</dbReference>
<protein>
    <submittedName>
        <fullName evidence="2">NUMOD4 motif-containing protein</fullName>
    </submittedName>
</protein>
<gene>
    <name evidence="2" type="ORF">DFQ02_10874</name>
</gene>
<evidence type="ECO:0000313" key="3">
    <source>
        <dbReference type="Proteomes" id="UP000256629"/>
    </source>
</evidence>
<evidence type="ECO:0000259" key="1">
    <source>
        <dbReference type="Pfam" id="PF13392"/>
    </source>
</evidence>
<feature type="domain" description="HNH nuclease" evidence="1">
    <location>
        <begin position="68"/>
        <end position="110"/>
    </location>
</feature>
<dbReference type="SUPFAM" id="SSF54060">
    <property type="entry name" value="His-Me finger endonucleases"/>
    <property type="match status" value="1"/>
</dbReference>
<keyword evidence="3" id="KW-1185">Reference proteome</keyword>
<reference evidence="2 3" key="1">
    <citation type="submission" date="2018-07" db="EMBL/GenBank/DDBJ databases">
        <title>Genomic Encyclopedia of Type Strains, Phase III (KMG-III): the genomes of soil and plant-associated and newly described type strains.</title>
        <authorList>
            <person name="Whitman W."/>
        </authorList>
    </citation>
    <scope>NUCLEOTIDE SEQUENCE [LARGE SCALE GENOMIC DNA]</scope>
    <source>
        <strain evidence="2 3">CECT 8487</strain>
    </source>
</reference>
<dbReference type="Gene3D" id="3.90.75.20">
    <property type="match status" value="1"/>
</dbReference>
<dbReference type="InterPro" id="IPR003615">
    <property type="entry name" value="HNH_nuc"/>
</dbReference>